<accession>A0A1G1W6C6</accession>
<reference evidence="7 8" key="1">
    <citation type="journal article" date="2016" name="Nat. Commun.">
        <title>Thousands of microbial genomes shed light on interconnected biogeochemical processes in an aquifer system.</title>
        <authorList>
            <person name="Anantharaman K."/>
            <person name="Brown C.T."/>
            <person name="Hug L.A."/>
            <person name="Sharon I."/>
            <person name="Castelle C.J."/>
            <person name="Probst A.J."/>
            <person name="Thomas B.C."/>
            <person name="Singh A."/>
            <person name="Wilkins M.J."/>
            <person name="Karaoz U."/>
            <person name="Brodie E.L."/>
            <person name="Williams K.H."/>
            <person name="Hubbard S.S."/>
            <person name="Banfield J.F."/>
        </authorList>
    </citation>
    <scope>NUCLEOTIDE SEQUENCE [LARGE SCALE GENOMIC DNA]</scope>
</reference>
<name>A0A1G1W6C6_9BACT</name>
<dbReference type="Pfam" id="PF03462">
    <property type="entry name" value="PCRF"/>
    <property type="match status" value="1"/>
</dbReference>
<dbReference type="Proteomes" id="UP000176631">
    <property type="component" value="Unassembled WGS sequence"/>
</dbReference>
<dbReference type="AlphaFoldDB" id="A0A1G1W6C6"/>
<dbReference type="FunFam" id="3.30.160.20:FF:000004">
    <property type="entry name" value="Peptide chain release factor 1"/>
    <property type="match status" value="1"/>
</dbReference>
<dbReference type="InterPro" id="IPR005139">
    <property type="entry name" value="PCRF"/>
</dbReference>
<comment type="function">
    <text evidence="1">Peptide chain release factor 1 directs the termination of translation in response to the peptide chain termination codons UAG and UAA.</text>
</comment>
<dbReference type="InterPro" id="IPR050057">
    <property type="entry name" value="Prokaryotic/Mito_RF"/>
</dbReference>
<dbReference type="PANTHER" id="PTHR43804:SF7">
    <property type="entry name" value="LD18447P"/>
    <property type="match status" value="1"/>
</dbReference>
<feature type="domain" description="Peptide chain release factor" evidence="6">
    <location>
        <begin position="20"/>
        <end position="129"/>
    </location>
</feature>
<dbReference type="Gene3D" id="3.30.160.20">
    <property type="match status" value="1"/>
</dbReference>
<gene>
    <name evidence="7" type="ORF">A2172_02075</name>
</gene>
<keyword evidence="3" id="KW-0488">Methylation</keyword>
<keyword evidence="4" id="KW-0648">Protein biosynthesis</keyword>
<proteinExistence type="inferred from homology"/>
<dbReference type="GO" id="GO:0003747">
    <property type="term" value="F:translation release factor activity"/>
    <property type="evidence" value="ECO:0007669"/>
    <property type="project" value="InterPro"/>
</dbReference>
<dbReference type="SMART" id="SM00937">
    <property type="entry name" value="PCRF"/>
    <property type="match status" value="1"/>
</dbReference>
<organism evidence="7 8">
    <name type="scientific">Candidatus Woykebacteria bacterium RBG_13_40_15</name>
    <dbReference type="NCBI Taxonomy" id="1802593"/>
    <lineage>
        <taxon>Bacteria</taxon>
        <taxon>Candidatus Woykeibacteriota</taxon>
    </lineage>
</organism>
<evidence type="ECO:0000256" key="4">
    <source>
        <dbReference type="ARBA" id="ARBA00022917"/>
    </source>
</evidence>
<feature type="coiled-coil region" evidence="5">
    <location>
        <begin position="1"/>
        <end position="55"/>
    </location>
</feature>
<keyword evidence="5" id="KW-0175">Coiled coil</keyword>
<dbReference type="SUPFAM" id="SSF75620">
    <property type="entry name" value="Release factor"/>
    <property type="match status" value="1"/>
</dbReference>
<dbReference type="FunFam" id="3.30.70.1660:FF:000002">
    <property type="entry name" value="Peptide chain release factor 1"/>
    <property type="match status" value="1"/>
</dbReference>
<dbReference type="PANTHER" id="PTHR43804">
    <property type="entry name" value="LD18447P"/>
    <property type="match status" value="1"/>
</dbReference>
<evidence type="ECO:0000256" key="2">
    <source>
        <dbReference type="ARBA" id="ARBA00010835"/>
    </source>
</evidence>
<sequence>MNYLQKQLEELENKIEENRKLLSDLTLSHLAAEEISKLEAEKRELLSAQESQKESTTPMNSAIVEIRAAAGGSEAGLFASHLYRMYTRFAISKGWGCQQLSLNEGGIGNIKEVVFRIEGSGSFEKLKYESGVHRVQRVPETESSGRIHTSTATVAVLPEVTEAEFHIDPKDLKVETYKASGHGGQNVQKVETAVRIIHNPSGLVATCQSERSQFQNKERAISVLRSRLYETQRLAGKKEIDYTRKEQLGTGDRSEKIRTYNFPQDRITDHRLGKSWHHIEEILNGDLDTILDSFQSNPPK</sequence>
<evidence type="ECO:0000256" key="3">
    <source>
        <dbReference type="ARBA" id="ARBA00022481"/>
    </source>
</evidence>
<dbReference type="GO" id="GO:0005737">
    <property type="term" value="C:cytoplasm"/>
    <property type="evidence" value="ECO:0007669"/>
    <property type="project" value="UniProtKB-ARBA"/>
</dbReference>
<comment type="similarity">
    <text evidence="2">Belongs to the prokaryotic/mitochondrial release factor family.</text>
</comment>
<evidence type="ECO:0000256" key="1">
    <source>
        <dbReference type="ARBA" id="ARBA00002986"/>
    </source>
</evidence>
<comment type="caution">
    <text evidence="7">The sequence shown here is derived from an EMBL/GenBank/DDBJ whole genome shotgun (WGS) entry which is preliminary data.</text>
</comment>
<evidence type="ECO:0000313" key="8">
    <source>
        <dbReference type="Proteomes" id="UP000176631"/>
    </source>
</evidence>
<evidence type="ECO:0000313" key="7">
    <source>
        <dbReference type="EMBL" id="OGY23144.1"/>
    </source>
</evidence>
<dbReference type="STRING" id="1802593.A2172_02075"/>
<dbReference type="InterPro" id="IPR000352">
    <property type="entry name" value="Pep_chain_release_fac_I"/>
</dbReference>
<dbReference type="Pfam" id="PF00472">
    <property type="entry name" value="RF-1"/>
    <property type="match status" value="1"/>
</dbReference>
<protein>
    <submittedName>
        <fullName evidence="7">Peptide chain release factor 1</fullName>
    </submittedName>
</protein>
<dbReference type="InterPro" id="IPR045853">
    <property type="entry name" value="Pep_chain_release_fac_I_sf"/>
</dbReference>
<dbReference type="Gene3D" id="3.30.70.1660">
    <property type="match status" value="1"/>
</dbReference>
<evidence type="ECO:0000259" key="6">
    <source>
        <dbReference type="SMART" id="SM00937"/>
    </source>
</evidence>
<evidence type="ECO:0000256" key="5">
    <source>
        <dbReference type="SAM" id="Coils"/>
    </source>
</evidence>
<dbReference type="EMBL" id="MHCP01000028">
    <property type="protein sequence ID" value="OGY23144.1"/>
    <property type="molecule type" value="Genomic_DNA"/>
</dbReference>